<sequence length="78" mass="8810">MKIRYYSYDKQSIIQAVQTVGEDAVADAALEAMPYSYQAGQPLIFMAGGYKFQGHVVLDLLVIERGVKQHNQHKRPRA</sequence>
<dbReference type="Proteomes" id="UP001055185">
    <property type="component" value="Unassembled WGS sequence"/>
</dbReference>
<name>A0AA37MZD3_9FIRM</name>
<gene>
    <name evidence="1" type="ORF">JCM17207_20720</name>
</gene>
<organism evidence="1 2">
    <name type="scientific">Faecalibacterium gallinarum</name>
    <dbReference type="NCBI Taxonomy" id="2903556"/>
    <lineage>
        <taxon>Bacteria</taxon>
        <taxon>Bacillati</taxon>
        <taxon>Bacillota</taxon>
        <taxon>Clostridia</taxon>
        <taxon>Eubacteriales</taxon>
        <taxon>Oscillospiraceae</taxon>
        <taxon>Faecalibacterium</taxon>
    </lineage>
</organism>
<reference evidence="1" key="1">
    <citation type="journal article" date="2022" name="Int. J. Syst. Evol. Microbiol.">
        <title>Genome-based, phenotypic and chemotaxonomic classification of Faecalibacterium strains: proposal of three novel species Faecalibacterium duncaniae sp. nov., Faecalibacterium hattorii sp. nov. and Faecalibacterium gallinarum sp. nov. .</title>
        <authorList>
            <person name="Sakamoto M."/>
            <person name="Sakurai N."/>
            <person name="Tanno H."/>
            <person name="Iino T."/>
            <person name="Ohkuma M."/>
            <person name="Endo A."/>
        </authorList>
    </citation>
    <scope>NUCLEOTIDE SEQUENCE</scope>
    <source>
        <strain evidence="1">JCM 17207</strain>
    </source>
</reference>
<protein>
    <submittedName>
        <fullName evidence="1">Uncharacterized protein</fullName>
    </submittedName>
</protein>
<proteinExistence type="predicted"/>
<dbReference type="AlphaFoldDB" id="A0AA37MZD3"/>
<dbReference type="RefSeq" id="WP_238317665.1">
    <property type="nucleotide sequence ID" value="NZ_BQKV01000098.1"/>
</dbReference>
<keyword evidence="2" id="KW-1185">Reference proteome</keyword>
<accession>A0AA37MZD3</accession>
<comment type="caution">
    <text evidence="1">The sequence shown here is derived from an EMBL/GenBank/DDBJ whole genome shotgun (WGS) entry which is preliminary data.</text>
</comment>
<dbReference type="EMBL" id="BQKV01000098">
    <property type="protein sequence ID" value="GJN65447.1"/>
    <property type="molecule type" value="Genomic_DNA"/>
</dbReference>
<evidence type="ECO:0000313" key="1">
    <source>
        <dbReference type="EMBL" id="GJN65447.1"/>
    </source>
</evidence>
<evidence type="ECO:0000313" key="2">
    <source>
        <dbReference type="Proteomes" id="UP001055185"/>
    </source>
</evidence>